<reference evidence="3 4" key="1">
    <citation type="submission" date="2015-07" db="EMBL/GenBank/DDBJ databases">
        <title>Genome analysis of myxobacterium Chondromyces crocatus Cm c5 reveals a high potential for natural compound synthesis and the genetic basis for the loss of fruiting body formation.</title>
        <authorList>
            <person name="Zaburannyi N."/>
            <person name="Bunk B."/>
            <person name="Maier J."/>
            <person name="Overmann J."/>
            <person name="Mueller R."/>
        </authorList>
    </citation>
    <scope>NUCLEOTIDE SEQUENCE [LARGE SCALE GENOMIC DNA]</scope>
    <source>
        <strain evidence="3 4">Cm c5</strain>
    </source>
</reference>
<name>A0A0K1EJ55_CHOCO</name>
<dbReference type="AlphaFoldDB" id="A0A0K1EJ55"/>
<keyword evidence="4" id="KW-1185">Reference proteome</keyword>
<dbReference type="EMBL" id="CP012159">
    <property type="protein sequence ID" value="AKT40899.1"/>
    <property type="molecule type" value="Genomic_DNA"/>
</dbReference>
<feature type="compositionally biased region" description="Low complexity" evidence="1">
    <location>
        <begin position="117"/>
        <end position="134"/>
    </location>
</feature>
<evidence type="ECO:0000313" key="3">
    <source>
        <dbReference type="EMBL" id="AKT40899.1"/>
    </source>
</evidence>
<accession>A0A0K1EJ55</accession>
<evidence type="ECO:0000256" key="1">
    <source>
        <dbReference type="SAM" id="MobiDB-lite"/>
    </source>
</evidence>
<dbReference type="STRING" id="52.CMC5_050560"/>
<feature type="compositionally biased region" description="Low complexity" evidence="1">
    <location>
        <begin position="87"/>
        <end position="104"/>
    </location>
</feature>
<evidence type="ECO:0000313" key="4">
    <source>
        <dbReference type="Proteomes" id="UP000067626"/>
    </source>
</evidence>
<feature type="compositionally biased region" description="Low complexity" evidence="1">
    <location>
        <begin position="53"/>
        <end position="71"/>
    </location>
</feature>
<protein>
    <recommendedName>
        <fullName evidence="2">POTRA domain-containing protein</fullName>
    </recommendedName>
</protein>
<sequence>MHGTVEGGHQEALVSDERAVRRPGAMARVARVCGSSSCVALVLSALLAACGGAETPPKTPAATATRPTTVEVPRDRRTRACSPAPEPTSAGAGAAATPAAKGSGVSAPATRAEPKTAPQSAPEAAAPRADARLGSLGGAASGEEESRTPSPSGVPAEPPTGKIVARVELVGSQAVVPGALNDRMVVKPGTRLDPAAVRSDLERLWALGLFDDLVASTEMLPDGRVAVQYRLRDRLMLGERYVAGAQILSPEQILSIAKLDTPEMRFDLTRLNEAETLVTARYHEEGYRAVKVEARRAPTGNVIDVCLRIVEGPRVTIDRWTFTGNTAVPETELRGLMSTQGGRHNVAGGIFRADAAEVDLLRIMSYYLDKGMLDVKVGPIELVVAQDGTTLAVQVPIEEGVVYRLGRVGITGSRRAPLLAQKLLLRQGNVFDRSQFAQEMARLKEMVEREERRQVDISPETRMDRKSQTVDVVLQITDRRP</sequence>
<dbReference type="KEGG" id="ccro:CMC5_050560"/>
<dbReference type="Gene3D" id="3.10.20.310">
    <property type="entry name" value="membrane protein fhac"/>
    <property type="match status" value="4"/>
</dbReference>
<evidence type="ECO:0000259" key="2">
    <source>
        <dbReference type="Pfam" id="PF07244"/>
    </source>
</evidence>
<organism evidence="3 4">
    <name type="scientific">Chondromyces crocatus</name>
    <dbReference type="NCBI Taxonomy" id="52"/>
    <lineage>
        <taxon>Bacteria</taxon>
        <taxon>Pseudomonadati</taxon>
        <taxon>Myxococcota</taxon>
        <taxon>Polyangia</taxon>
        <taxon>Polyangiales</taxon>
        <taxon>Polyangiaceae</taxon>
        <taxon>Chondromyces</taxon>
    </lineage>
</organism>
<dbReference type="RefSeq" id="WP_156338854.1">
    <property type="nucleotide sequence ID" value="NZ_CP012159.1"/>
</dbReference>
<dbReference type="Proteomes" id="UP000067626">
    <property type="component" value="Chromosome"/>
</dbReference>
<gene>
    <name evidence="3" type="ORF">CMC5_050560</name>
</gene>
<dbReference type="GO" id="GO:0019867">
    <property type="term" value="C:outer membrane"/>
    <property type="evidence" value="ECO:0007669"/>
    <property type="project" value="InterPro"/>
</dbReference>
<dbReference type="Pfam" id="PF07244">
    <property type="entry name" value="POTRA"/>
    <property type="match status" value="1"/>
</dbReference>
<feature type="domain" description="POTRA" evidence="2">
    <location>
        <begin position="316"/>
        <end position="400"/>
    </location>
</feature>
<dbReference type="InterPro" id="IPR010827">
    <property type="entry name" value="BamA/TamA_POTRA"/>
</dbReference>
<feature type="region of interest" description="Disordered" evidence="1">
    <location>
        <begin position="53"/>
        <end position="159"/>
    </location>
</feature>
<dbReference type="OrthoDB" id="9776356at2"/>
<proteinExistence type="predicted"/>